<evidence type="ECO:0000256" key="7">
    <source>
        <dbReference type="ARBA" id="ARBA00022989"/>
    </source>
</evidence>
<dbReference type="SUPFAM" id="SSF57850">
    <property type="entry name" value="RING/U-box"/>
    <property type="match status" value="1"/>
</dbReference>
<reference evidence="13" key="1">
    <citation type="submission" date="2011-05" db="EMBL/GenBank/DDBJ databases">
        <authorList>
            <person name="Richards S.R."/>
            <person name="Qu J."/>
            <person name="Jiang H."/>
            <person name="Jhangiani S.N."/>
            <person name="Agravi P."/>
            <person name="Goodspeed R."/>
            <person name="Gross S."/>
            <person name="Mandapat C."/>
            <person name="Jackson L."/>
            <person name="Mathew T."/>
            <person name="Pu L."/>
            <person name="Thornton R."/>
            <person name="Saada N."/>
            <person name="Wilczek-Boney K.B."/>
            <person name="Lee S."/>
            <person name="Kovar C."/>
            <person name="Wu Y."/>
            <person name="Scherer S.E."/>
            <person name="Worley K.C."/>
            <person name="Muzny D.M."/>
            <person name="Gibbs R."/>
        </authorList>
    </citation>
    <scope>NUCLEOTIDE SEQUENCE</scope>
    <source>
        <strain evidence="13">Brora</strain>
    </source>
</reference>
<sequence>MQINVTYATSAASNTTVSPSPILPDTGDLYTICVLCFRDYVDRDSLRILPCCHTYHNKCIRYHLFRNSGRCPICLVYSFKFSFRRLLHFVGPGFLVSIAYLDPGNIEADLQSGNSTQYKLLWVLFWATALGLLTQRIAARIGVVTGYQMSELCYKIYPFKPHPIFRKIPIYGGVIITLADTLTFLLLENYGLKRLEMFFAFLIAIMAGTFGFQYVKAKPDQVSVIKGIVIPYCSGCQPDVAWIQGIGLLGACIMPHNLYLHSSLVKNNSEIVDEMNIYKGGLYLGCAYGSAAKYIWAIGILAAGQSSTMTGTYSGQVIMEGFLNLRWKKWKRVLFTRCMAIMPALFIAFYGQIQDLSGLNDAMNILIASKIILYLLSLAIIGANFYVAYVYVKDHLPNFWLVIVIIGVLYTIFILYLILYLFAMEGNDNKLTKAVLKKPVDGINGDLWSEIHSGLNSYHIEHSALTSSGMMEAVNINPIVTFGRN</sequence>
<feature type="transmembrane region" description="Helical" evidence="10">
    <location>
        <begin position="334"/>
        <end position="351"/>
    </location>
</feature>
<dbReference type="PANTHER" id="PTHR11706">
    <property type="entry name" value="SOLUTE CARRIER PROTEIN FAMILY 11 MEMBER"/>
    <property type="match status" value="1"/>
</dbReference>
<evidence type="ECO:0000256" key="5">
    <source>
        <dbReference type="ARBA" id="ARBA00022771"/>
    </source>
</evidence>
<evidence type="ECO:0000256" key="8">
    <source>
        <dbReference type="ARBA" id="ARBA00023136"/>
    </source>
</evidence>
<dbReference type="STRING" id="126957.T1JEQ7"/>
<reference evidence="12" key="2">
    <citation type="submission" date="2015-02" db="UniProtKB">
        <authorList>
            <consortium name="EnsemblMetazoa"/>
        </authorList>
    </citation>
    <scope>IDENTIFICATION</scope>
</reference>
<evidence type="ECO:0000256" key="2">
    <source>
        <dbReference type="ARBA" id="ARBA00006670"/>
    </source>
</evidence>
<keyword evidence="6" id="KW-0862">Zinc</keyword>
<evidence type="ECO:0000313" key="12">
    <source>
        <dbReference type="EnsemblMetazoa" id="SMAR012309-PA"/>
    </source>
</evidence>
<dbReference type="GO" id="GO:0005384">
    <property type="term" value="F:manganese ion transmembrane transporter activity"/>
    <property type="evidence" value="ECO:0007669"/>
    <property type="project" value="TreeGrafter"/>
</dbReference>
<proteinExistence type="inferred from homology"/>
<keyword evidence="5 9" id="KW-0863">Zinc-finger</keyword>
<feature type="transmembrane region" description="Helical" evidence="10">
    <location>
        <begin position="371"/>
        <end position="392"/>
    </location>
</feature>
<dbReference type="Proteomes" id="UP000014500">
    <property type="component" value="Unassembled WGS sequence"/>
</dbReference>
<dbReference type="GO" id="GO:0005381">
    <property type="term" value="F:iron ion transmembrane transporter activity"/>
    <property type="evidence" value="ECO:0007669"/>
    <property type="project" value="TreeGrafter"/>
</dbReference>
<keyword evidence="4 10" id="KW-0812">Transmembrane</keyword>
<evidence type="ECO:0000256" key="4">
    <source>
        <dbReference type="ARBA" id="ARBA00022692"/>
    </source>
</evidence>
<dbReference type="Gene3D" id="3.30.40.10">
    <property type="entry name" value="Zinc/RING finger domain, C3HC4 (zinc finger)"/>
    <property type="match status" value="1"/>
</dbReference>
<protein>
    <recommendedName>
        <fullName evidence="11">RING-type domain-containing protein</fullName>
    </recommendedName>
</protein>
<comment type="similarity">
    <text evidence="2">Belongs to the NRAMP family.</text>
</comment>
<dbReference type="Pfam" id="PF01566">
    <property type="entry name" value="Nramp"/>
    <property type="match status" value="3"/>
</dbReference>
<feature type="transmembrane region" description="Helical" evidence="10">
    <location>
        <begin position="399"/>
        <end position="423"/>
    </location>
</feature>
<evidence type="ECO:0000259" key="11">
    <source>
        <dbReference type="PROSITE" id="PS50089"/>
    </source>
</evidence>
<dbReference type="OMA" id="AKCIDIT"/>
<keyword evidence="7 10" id="KW-1133">Transmembrane helix</keyword>
<evidence type="ECO:0000256" key="9">
    <source>
        <dbReference type="PROSITE-ProRule" id="PRU00175"/>
    </source>
</evidence>
<dbReference type="SMART" id="SM00184">
    <property type="entry name" value="RING"/>
    <property type="match status" value="1"/>
</dbReference>
<dbReference type="InterPro" id="IPR001046">
    <property type="entry name" value="NRAMP_fam"/>
</dbReference>
<dbReference type="PRINTS" id="PR00447">
    <property type="entry name" value="NATRESASSCMP"/>
</dbReference>
<dbReference type="InterPro" id="IPR013083">
    <property type="entry name" value="Znf_RING/FYVE/PHD"/>
</dbReference>
<evidence type="ECO:0000256" key="10">
    <source>
        <dbReference type="SAM" id="Phobius"/>
    </source>
</evidence>
<name>T1JEQ7_STRMM</name>
<feature type="domain" description="RING-type" evidence="11">
    <location>
        <begin position="33"/>
        <end position="74"/>
    </location>
</feature>
<dbReference type="Pfam" id="PF13639">
    <property type="entry name" value="zf-RING_2"/>
    <property type="match status" value="1"/>
</dbReference>
<keyword evidence="8 10" id="KW-0472">Membrane</keyword>
<evidence type="ECO:0000313" key="13">
    <source>
        <dbReference type="Proteomes" id="UP000014500"/>
    </source>
</evidence>
<dbReference type="GO" id="GO:0015086">
    <property type="term" value="F:cadmium ion transmembrane transporter activity"/>
    <property type="evidence" value="ECO:0007669"/>
    <property type="project" value="TreeGrafter"/>
</dbReference>
<feature type="transmembrane region" description="Helical" evidence="10">
    <location>
        <begin position="168"/>
        <end position="186"/>
    </location>
</feature>
<evidence type="ECO:0000256" key="1">
    <source>
        <dbReference type="ARBA" id="ARBA00004141"/>
    </source>
</evidence>
<keyword evidence="13" id="KW-1185">Reference proteome</keyword>
<dbReference type="eggNOG" id="KOG1291">
    <property type="taxonomic scope" value="Eukaryota"/>
</dbReference>
<dbReference type="HOGENOM" id="CLU_563006_0_0_1"/>
<dbReference type="eggNOG" id="KOG4628">
    <property type="taxonomic scope" value="Eukaryota"/>
</dbReference>
<dbReference type="PANTHER" id="PTHR11706:SF33">
    <property type="entry name" value="NATURAL RESISTANCE-ASSOCIATED MACROPHAGE PROTEIN 2"/>
    <property type="match status" value="1"/>
</dbReference>
<dbReference type="AlphaFoldDB" id="T1JEQ7"/>
<evidence type="ECO:0000256" key="3">
    <source>
        <dbReference type="ARBA" id="ARBA00022448"/>
    </source>
</evidence>
<dbReference type="GO" id="GO:0008270">
    <property type="term" value="F:zinc ion binding"/>
    <property type="evidence" value="ECO:0007669"/>
    <property type="project" value="UniProtKB-KW"/>
</dbReference>
<feature type="transmembrane region" description="Helical" evidence="10">
    <location>
        <begin position="121"/>
        <end position="147"/>
    </location>
</feature>
<organism evidence="12 13">
    <name type="scientific">Strigamia maritima</name>
    <name type="common">European centipede</name>
    <name type="synonym">Geophilus maritimus</name>
    <dbReference type="NCBI Taxonomy" id="126957"/>
    <lineage>
        <taxon>Eukaryota</taxon>
        <taxon>Metazoa</taxon>
        <taxon>Ecdysozoa</taxon>
        <taxon>Arthropoda</taxon>
        <taxon>Myriapoda</taxon>
        <taxon>Chilopoda</taxon>
        <taxon>Pleurostigmophora</taxon>
        <taxon>Geophilomorpha</taxon>
        <taxon>Linotaeniidae</taxon>
        <taxon>Strigamia</taxon>
    </lineage>
</organism>
<evidence type="ECO:0000256" key="6">
    <source>
        <dbReference type="ARBA" id="ARBA00022833"/>
    </source>
</evidence>
<dbReference type="GO" id="GO:0005886">
    <property type="term" value="C:plasma membrane"/>
    <property type="evidence" value="ECO:0007669"/>
    <property type="project" value="TreeGrafter"/>
</dbReference>
<feature type="transmembrane region" description="Helical" evidence="10">
    <location>
        <begin position="198"/>
        <end position="215"/>
    </location>
</feature>
<keyword evidence="3" id="KW-0813">Transport</keyword>
<dbReference type="EMBL" id="JH432127">
    <property type="status" value="NOT_ANNOTATED_CDS"/>
    <property type="molecule type" value="Genomic_DNA"/>
</dbReference>
<comment type="subcellular location">
    <subcellularLocation>
        <location evidence="1">Membrane</location>
        <topology evidence="1">Multi-pass membrane protein</topology>
    </subcellularLocation>
</comment>
<keyword evidence="5 9" id="KW-0479">Metal-binding</keyword>
<dbReference type="EnsemblMetazoa" id="SMAR012309-RA">
    <property type="protein sequence ID" value="SMAR012309-PA"/>
    <property type="gene ID" value="SMAR012309"/>
</dbReference>
<dbReference type="PROSITE" id="PS50089">
    <property type="entry name" value="ZF_RING_2"/>
    <property type="match status" value="1"/>
</dbReference>
<dbReference type="GO" id="GO:0010008">
    <property type="term" value="C:endosome membrane"/>
    <property type="evidence" value="ECO:0007669"/>
    <property type="project" value="TreeGrafter"/>
</dbReference>
<accession>T1JEQ7</accession>
<dbReference type="InterPro" id="IPR001841">
    <property type="entry name" value="Znf_RING"/>
</dbReference>
<dbReference type="PhylomeDB" id="T1JEQ7"/>